<dbReference type="PANTHER" id="PTHR11431">
    <property type="entry name" value="FERRITIN"/>
    <property type="match status" value="1"/>
</dbReference>
<evidence type="ECO:0000313" key="8">
    <source>
        <dbReference type="Proteomes" id="UP000263486"/>
    </source>
</evidence>
<keyword evidence="5" id="KW-0963">Cytoplasm</keyword>
<dbReference type="InterPro" id="IPR008331">
    <property type="entry name" value="Ferritin_DPS_dom"/>
</dbReference>
<dbReference type="EMBL" id="QUAJ01000037">
    <property type="protein sequence ID" value="REI39636.1"/>
    <property type="molecule type" value="Genomic_DNA"/>
</dbReference>
<evidence type="ECO:0000259" key="6">
    <source>
        <dbReference type="PROSITE" id="PS50905"/>
    </source>
</evidence>
<accession>A0ABX9KDJ4</accession>
<evidence type="ECO:0000313" key="7">
    <source>
        <dbReference type="EMBL" id="REI39636.1"/>
    </source>
</evidence>
<comment type="caution">
    <text evidence="7">The sequence shown here is derived from an EMBL/GenBank/DDBJ whole genome shotgun (WGS) entry which is preliminary data.</text>
</comment>
<gene>
    <name evidence="7" type="ORF">DYH56_14090</name>
</gene>
<dbReference type="Pfam" id="PF00210">
    <property type="entry name" value="Ferritin"/>
    <property type="match status" value="1"/>
</dbReference>
<keyword evidence="4 5" id="KW-0408">Iron</keyword>
<proteinExistence type="inferred from homology"/>
<keyword evidence="2 5" id="KW-0479">Metal-binding</keyword>
<dbReference type="InterPro" id="IPR012347">
    <property type="entry name" value="Ferritin-like"/>
</dbReference>
<dbReference type="SUPFAM" id="SSF47240">
    <property type="entry name" value="Ferritin-like"/>
    <property type="match status" value="1"/>
</dbReference>
<dbReference type="Gene3D" id="1.20.1260.10">
    <property type="match status" value="1"/>
</dbReference>
<keyword evidence="8" id="KW-1185">Reference proteome</keyword>
<dbReference type="InterPro" id="IPR041719">
    <property type="entry name" value="Ferritin_prok"/>
</dbReference>
<keyword evidence="3" id="KW-0560">Oxidoreductase</keyword>
<evidence type="ECO:0000256" key="2">
    <source>
        <dbReference type="ARBA" id="ARBA00022723"/>
    </source>
</evidence>
<evidence type="ECO:0000256" key="4">
    <source>
        <dbReference type="ARBA" id="ARBA00023004"/>
    </source>
</evidence>
<dbReference type="PROSITE" id="PS50905">
    <property type="entry name" value="FERRITIN_LIKE"/>
    <property type="match status" value="1"/>
</dbReference>
<protein>
    <recommendedName>
        <fullName evidence="5">Ferritin</fullName>
        <ecNumber evidence="5">1.16.3.2</ecNumber>
    </recommendedName>
</protein>
<dbReference type="InterPro" id="IPR009040">
    <property type="entry name" value="Ferritin-like_diiron"/>
</dbReference>
<reference evidence="7 8" key="1">
    <citation type="submission" date="2018-08" db="EMBL/GenBank/DDBJ databases">
        <title>Draft genome sequence of Psychrilyobacter sp. strain SD5 isolated from Black Sea water.</title>
        <authorList>
            <person name="Yadav S."/>
            <person name="Villanueva L."/>
            <person name="Damste J.S.S."/>
        </authorList>
    </citation>
    <scope>NUCLEOTIDE SEQUENCE [LARGE SCALE GENOMIC DNA]</scope>
    <source>
        <strain evidence="7 8">SD5</strain>
    </source>
</reference>
<name>A0ABX9KDJ4_9FUSO</name>
<evidence type="ECO:0000256" key="5">
    <source>
        <dbReference type="RuleBase" id="RU361145"/>
    </source>
</evidence>
<sequence length="168" mass="19642">MNKKMLEILNEQINKEMYSAHLYLSMSAYLASKNLPGFANYMRVQYQEEMSHALKFFDYLLERGEKAVLAEVAAVKTEWKDPIDVFEDTYKHEKFITESIDEVLEVAHEVKDYATINMLQWYIKEQVEEEAHASSVLEQLKMVEGKGTGLFMLDREMQARVFVDPTQV</sequence>
<keyword evidence="1 5" id="KW-0409">Iron storage</keyword>
<evidence type="ECO:0000256" key="1">
    <source>
        <dbReference type="ARBA" id="ARBA00022434"/>
    </source>
</evidence>
<dbReference type="Proteomes" id="UP000263486">
    <property type="component" value="Unassembled WGS sequence"/>
</dbReference>
<organism evidence="7 8">
    <name type="scientific">Psychrilyobacter piezotolerans</name>
    <dbReference type="NCBI Taxonomy" id="2293438"/>
    <lineage>
        <taxon>Bacteria</taxon>
        <taxon>Fusobacteriati</taxon>
        <taxon>Fusobacteriota</taxon>
        <taxon>Fusobacteriia</taxon>
        <taxon>Fusobacteriales</taxon>
        <taxon>Fusobacteriaceae</taxon>
        <taxon>Psychrilyobacter</taxon>
    </lineage>
</organism>
<dbReference type="CDD" id="cd01055">
    <property type="entry name" value="Nonheme_Ferritin"/>
    <property type="match status" value="1"/>
</dbReference>
<dbReference type="EC" id="1.16.3.2" evidence="5"/>
<dbReference type="PANTHER" id="PTHR11431:SF127">
    <property type="entry name" value="BACTERIAL NON-HEME FERRITIN"/>
    <property type="match status" value="1"/>
</dbReference>
<comment type="similarity">
    <text evidence="5">Belongs to the ferritin family. Prokaryotic subfamily.</text>
</comment>
<dbReference type="InterPro" id="IPR009078">
    <property type="entry name" value="Ferritin-like_SF"/>
</dbReference>
<comment type="subcellular location">
    <subcellularLocation>
        <location evidence="5">Cytoplasm</location>
    </subcellularLocation>
</comment>
<dbReference type="InterPro" id="IPR001519">
    <property type="entry name" value="Ferritin"/>
</dbReference>
<feature type="domain" description="Ferritin-like diiron" evidence="6">
    <location>
        <begin position="1"/>
        <end position="144"/>
    </location>
</feature>
<comment type="function">
    <text evidence="5">Iron-storage protein.</text>
</comment>
<evidence type="ECO:0000256" key="3">
    <source>
        <dbReference type="ARBA" id="ARBA00023002"/>
    </source>
</evidence>
<comment type="catalytic activity">
    <reaction evidence="5">
        <text>4 Fe(2+) + O2 + 6 H2O = 4 iron(III) oxide-hydroxide + 12 H(+)</text>
        <dbReference type="Rhea" id="RHEA:11972"/>
        <dbReference type="ChEBI" id="CHEBI:15377"/>
        <dbReference type="ChEBI" id="CHEBI:15378"/>
        <dbReference type="ChEBI" id="CHEBI:15379"/>
        <dbReference type="ChEBI" id="CHEBI:29033"/>
        <dbReference type="ChEBI" id="CHEBI:78619"/>
        <dbReference type="EC" id="1.16.3.2"/>
    </reaction>
</comment>